<feature type="compositionally biased region" description="Basic and acidic residues" evidence="1">
    <location>
        <begin position="1"/>
        <end position="10"/>
    </location>
</feature>
<keyword evidence="3" id="KW-1185">Reference proteome</keyword>
<evidence type="ECO:0000313" key="2">
    <source>
        <dbReference type="EMBL" id="PPK70319.1"/>
    </source>
</evidence>
<name>A0A2S6GYK9_9PSEU</name>
<evidence type="ECO:0000256" key="1">
    <source>
        <dbReference type="SAM" id="MobiDB-lite"/>
    </source>
</evidence>
<dbReference type="Proteomes" id="UP000239203">
    <property type="component" value="Unassembled WGS sequence"/>
</dbReference>
<comment type="caution">
    <text evidence="2">The sequence shown here is derived from an EMBL/GenBank/DDBJ whole genome shotgun (WGS) entry which is preliminary data.</text>
</comment>
<dbReference type="Pfam" id="PF04977">
    <property type="entry name" value="DivIC"/>
    <property type="match status" value="1"/>
</dbReference>
<evidence type="ECO:0000313" key="3">
    <source>
        <dbReference type="Proteomes" id="UP000239203"/>
    </source>
</evidence>
<feature type="region of interest" description="Disordered" evidence="1">
    <location>
        <begin position="1"/>
        <end position="40"/>
    </location>
</feature>
<dbReference type="InterPro" id="IPR007060">
    <property type="entry name" value="FtsL/DivIC"/>
</dbReference>
<dbReference type="EMBL" id="PTIX01000002">
    <property type="protein sequence ID" value="PPK70319.1"/>
    <property type="molecule type" value="Genomic_DNA"/>
</dbReference>
<organism evidence="2 3">
    <name type="scientific">Actinokineospora auranticolor</name>
    <dbReference type="NCBI Taxonomy" id="155976"/>
    <lineage>
        <taxon>Bacteria</taxon>
        <taxon>Bacillati</taxon>
        <taxon>Actinomycetota</taxon>
        <taxon>Actinomycetes</taxon>
        <taxon>Pseudonocardiales</taxon>
        <taxon>Pseudonocardiaceae</taxon>
        <taxon>Actinokineospora</taxon>
    </lineage>
</organism>
<dbReference type="AlphaFoldDB" id="A0A2S6GYK9"/>
<protein>
    <submittedName>
        <fullName evidence="2">Septum formation initiator</fullName>
    </submittedName>
</protein>
<feature type="compositionally biased region" description="Basic and acidic residues" evidence="1">
    <location>
        <begin position="19"/>
        <end position="37"/>
    </location>
</feature>
<sequence length="180" mass="20173">MVGRGTERGGRGRRGSVARRPERVRTRPTAPDKEKPRAVRQVRQAAQQKLRKRGGVLGLATTRRAAVVATVVCALALSVAVPLRNYLSQRSEVEVVEQKQAELRRQYDELVKRKERLADPEQVRAQARERLKYVMPGETPYLVELPPGAAGTEDEHATTQPVPQQSWYENLWDSVTGAGR</sequence>
<reference evidence="2 3" key="1">
    <citation type="submission" date="2018-02" db="EMBL/GenBank/DDBJ databases">
        <title>Genomic Encyclopedia of Archaeal and Bacterial Type Strains, Phase II (KMG-II): from individual species to whole genera.</title>
        <authorList>
            <person name="Goeker M."/>
        </authorList>
    </citation>
    <scope>NUCLEOTIDE SEQUENCE [LARGE SCALE GENOMIC DNA]</scope>
    <source>
        <strain evidence="2 3">YU 961-1</strain>
    </source>
</reference>
<accession>A0A2S6GYK9</accession>
<proteinExistence type="predicted"/>
<feature type="region of interest" description="Disordered" evidence="1">
    <location>
        <begin position="145"/>
        <end position="164"/>
    </location>
</feature>
<gene>
    <name evidence="2" type="ORF">CLV40_102231</name>
</gene>